<evidence type="ECO:0000256" key="3">
    <source>
        <dbReference type="ARBA" id="ARBA00022692"/>
    </source>
</evidence>
<keyword evidence="8" id="KW-0143">Chaperone</keyword>
<gene>
    <name evidence="12" type="primary">LOC109057073</name>
</gene>
<dbReference type="Gene3D" id="1.10.3380.10">
    <property type="entry name" value="Sec63 N-terminal domain-like domain"/>
    <property type="match status" value="1"/>
</dbReference>
<dbReference type="GO" id="GO:0008320">
    <property type="term" value="F:protein transmembrane transporter activity"/>
    <property type="evidence" value="ECO:0007669"/>
    <property type="project" value="TreeGrafter"/>
</dbReference>
<evidence type="ECO:0000256" key="9">
    <source>
        <dbReference type="SAM" id="MobiDB-lite"/>
    </source>
</evidence>
<feature type="region of interest" description="Disordered" evidence="9">
    <location>
        <begin position="459"/>
        <end position="563"/>
    </location>
</feature>
<dbReference type="GO" id="GO:0007399">
    <property type="term" value="P:nervous system development"/>
    <property type="evidence" value="ECO:0007669"/>
    <property type="project" value="UniProtKB-ARBA"/>
</dbReference>
<dbReference type="InterPro" id="IPR001623">
    <property type="entry name" value="DnaJ_domain"/>
</dbReference>
<dbReference type="Gene3D" id="1.10.287.110">
    <property type="entry name" value="DnaJ domain"/>
    <property type="match status" value="1"/>
</dbReference>
<feature type="transmembrane region" description="Helical" evidence="10">
    <location>
        <begin position="70"/>
        <end position="91"/>
    </location>
</feature>
<feature type="compositionally biased region" description="Polar residues" evidence="9">
    <location>
        <begin position="459"/>
        <end position="475"/>
    </location>
</feature>
<feature type="compositionally biased region" description="Basic residues" evidence="9">
    <location>
        <begin position="478"/>
        <end position="496"/>
    </location>
</feature>
<dbReference type="Proteomes" id="UP000694700">
    <property type="component" value="Unplaced"/>
</dbReference>
<feature type="domain" description="J" evidence="11">
    <location>
        <begin position="104"/>
        <end position="165"/>
    </location>
</feature>
<keyword evidence="5" id="KW-0653">Protein transport</keyword>
<dbReference type="InterPro" id="IPR004179">
    <property type="entry name" value="Sec63-dom"/>
</dbReference>
<evidence type="ECO:0000259" key="11">
    <source>
        <dbReference type="PROSITE" id="PS50076"/>
    </source>
</evidence>
<protein>
    <submittedName>
        <fullName evidence="12">SEC63 homolog, protein translocation regulator</fullName>
    </submittedName>
</protein>
<dbReference type="PANTHER" id="PTHR24075:SF0">
    <property type="entry name" value="TRANSLOCATION PROTEIN SEC63 HOMOLOG"/>
    <property type="match status" value="1"/>
</dbReference>
<feature type="region of interest" description="Disordered" evidence="9">
    <location>
        <begin position="679"/>
        <end position="712"/>
    </location>
</feature>
<evidence type="ECO:0000256" key="5">
    <source>
        <dbReference type="ARBA" id="ARBA00022927"/>
    </source>
</evidence>
<dbReference type="GO" id="GO:0003723">
    <property type="term" value="F:RNA binding"/>
    <property type="evidence" value="ECO:0007669"/>
    <property type="project" value="TreeGrafter"/>
</dbReference>
<accession>A0A8C1T588</accession>
<dbReference type="SUPFAM" id="SSF81296">
    <property type="entry name" value="E set domains"/>
    <property type="match status" value="1"/>
</dbReference>
<dbReference type="AlphaFoldDB" id="A0A8C1T588"/>
<dbReference type="CDD" id="cd06257">
    <property type="entry name" value="DnaJ"/>
    <property type="match status" value="1"/>
</dbReference>
<organism evidence="12 13">
    <name type="scientific">Cyprinus carpio</name>
    <name type="common">Common carp</name>
    <dbReference type="NCBI Taxonomy" id="7962"/>
    <lineage>
        <taxon>Eukaryota</taxon>
        <taxon>Metazoa</taxon>
        <taxon>Chordata</taxon>
        <taxon>Craniata</taxon>
        <taxon>Vertebrata</taxon>
        <taxon>Euteleostomi</taxon>
        <taxon>Actinopterygii</taxon>
        <taxon>Neopterygii</taxon>
        <taxon>Teleostei</taxon>
        <taxon>Ostariophysi</taxon>
        <taxon>Cypriniformes</taxon>
        <taxon>Cyprinidae</taxon>
        <taxon>Cyprininae</taxon>
        <taxon>Cyprinus</taxon>
    </lineage>
</organism>
<comment type="subcellular location">
    <subcellularLocation>
        <location evidence="1">Endoplasmic reticulum membrane</location>
        <topology evidence="1">Multi-pass membrane protein</topology>
    </subcellularLocation>
</comment>
<feature type="compositionally biased region" description="Acidic residues" evidence="9">
    <location>
        <begin position="686"/>
        <end position="712"/>
    </location>
</feature>
<feature type="compositionally biased region" description="Basic and acidic residues" evidence="9">
    <location>
        <begin position="531"/>
        <end position="559"/>
    </location>
</feature>
<keyword evidence="3 10" id="KW-0812">Transmembrane</keyword>
<dbReference type="SMART" id="SM00271">
    <property type="entry name" value="DnaJ"/>
    <property type="match status" value="1"/>
</dbReference>
<dbReference type="PROSITE" id="PS50076">
    <property type="entry name" value="DNAJ_2"/>
    <property type="match status" value="1"/>
</dbReference>
<dbReference type="InterPro" id="IPR014756">
    <property type="entry name" value="Ig_E-set"/>
</dbReference>
<dbReference type="FunFam" id="1.10.150.20:FF:000022">
    <property type="entry name" value="translocation protein SEC63 homolog"/>
    <property type="match status" value="1"/>
</dbReference>
<evidence type="ECO:0000313" key="13">
    <source>
        <dbReference type="Proteomes" id="UP000694700"/>
    </source>
</evidence>
<dbReference type="Gene3D" id="2.60.40.150">
    <property type="entry name" value="C2 domain"/>
    <property type="match status" value="1"/>
</dbReference>
<evidence type="ECO:0000256" key="1">
    <source>
        <dbReference type="ARBA" id="ARBA00004477"/>
    </source>
</evidence>
<evidence type="ECO:0000256" key="10">
    <source>
        <dbReference type="SAM" id="Phobius"/>
    </source>
</evidence>
<keyword evidence="7 10" id="KW-0472">Membrane</keyword>
<dbReference type="FunFam" id="1.10.3380.10:FF:000003">
    <property type="entry name" value="SEC63 homolog, protein translocation regulator"/>
    <property type="match status" value="1"/>
</dbReference>
<name>A0A8C1T588_CYPCA</name>
<feature type="transmembrane region" description="Helical" evidence="10">
    <location>
        <begin position="191"/>
        <end position="220"/>
    </location>
</feature>
<evidence type="ECO:0000313" key="12">
    <source>
        <dbReference type="Ensembl" id="ENSCCRP00015017634.1"/>
    </source>
</evidence>
<evidence type="ECO:0000256" key="2">
    <source>
        <dbReference type="ARBA" id="ARBA00022448"/>
    </source>
</evidence>
<evidence type="ECO:0000256" key="7">
    <source>
        <dbReference type="ARBA" id="ARBA00023136"/>
    </source>
</evidence>
<dbReference type="InterPro" id="IPR036869">
    <property type="entry name" value="J_dom_sf"/>
</dbReference>
<feature type="transmembrane region" description="Helical" evidence="10">
    <location>
        <begin position="15"/>
        <end position="35"/>
    </location>
</feature>
<dbReference type="InterPro" id="IPR035892">
    <property type="entry name" value="C2_domain_sf"/>
</dbReference>
<dbReference type="SUPFAM" id="SSF158702">
    <property type="entry name" value="Sec63 N-terminal domain-like"/>
    <property type="match status" value="1"/>
</dbReference>
<keyword evidence="6 10" id="KW-1133">Transmembrane helix</keyword>
<dbReference type="PRINTS" id="PR00625">
    <property type="entry name" value="JDOMAIN"/>
</dbReference>
<keyword evidence="2" id="KW-0813">Transport</keyword>
<dbReference type="PANTHER" id="PTHR24075">
    <property type="entry name" value="SEC63 DOMAIN-CONTAINING"/>
    <property type="match status" value="1"/>
</dbReference>
<evidence type="ECO:0000256" key="6">
    <source>
        <dbReference type="ARBA" id="ARBA00022989"/>
    </source>
</evidence>
<dbReference type="SUPFAM" id="SSF46565">
    <property type="entry name" value="Chaperone J-domain"/>
    <property type="match status" value="1"/>
</dbReference>
<evidence type="ECO:0000256" key="8">
    <source>
        <dbReference type="ARBA" id="ARBA00023186"/>
    </source>
</evidence>
<sequence length="712" mass="82033">MAGQQFQYDDSGNTFFYFLTSFVGLIVIPATYYLWPRDQNAEQLRLKSLRRVHGRCLWYRLRLMKSQQSIVPTLKKAALLFGWAVFLLLAYKVSKLDREYQEYNPYEVLHLEAGASVAEIKKQYRVLSLKHHPDKGGDEAMFMKLAKAYSALTNEEARDNWEKYGNPDGPRGDSFFNLTTYFQRIVLLKPFLFINILINPIVTSLFILINTTQLFMHFMYKTPTMNMKRLVMVLTAAFEFDPRSNKEAIIRPTDNIEVPQLIRELGNINVKKKEPPFCYPYSLKARVLLLTHLARMDVSENVEEDQRFVVKKCPALLQEMINVGCQLTMMATSRGGLRAPRLTSIENCMKLSQMVLQGLQEAKSPLLQLPHFEEEHLRYCISKKYKVRTLQDLVSLKDSDRRNMLRFLGEEKYDEVIAVLGSFPCINMETKLQVLDDEDSNKVTAGSIVTVTVTLTRKRMSVSSDAKNKTKVWQNKNKGAKKAAKSKKKKLTKKKPVTQQQAKGDKAKHPNGNVAGNDDAAASKVEEDDLSDKGSESDEAEGNKDSPSERDEESDKQSDTEVDEIEWEALQQSIQRRERALLETKSKVTHPVYSLYFPEEKQEWWWLYIADRKEQTLVSMPNHVCTLKDTEEVELKFPAPSKTGNYQYSVILRSDSFMGLDQIKPLKLEVHEAKAMMDNHPQWDIPETEEEEDDQEDSDGIEESEEDEEDND</sequence>
<dbReference type="Gene3D" id="1.10.150.20">
    <property type="entry name" value="5' to 3' exonuclease, C-terminal subdomain"/>
    <property type="match status" value="1"/>
</dbReference>
<dbReference type="Pfam" id="PF02889">
    <property type="entry name" value="Sec63"/>
    <property type="match status" value="2"/>
</dbReference>
<dbReference type="GO" id="GO:0031207">
    <property type="term" value="C:Sec62/Sec63 complex"/>
    <property type="evidence" value="ECO:0007669"/>
    <property type="project" value="TreeGrafter"/>
</dbReference>
<proteinExistence type="predicted"/>
<evidence type="ECO:0000256" key="4">
    <source>
        <dbReference type="ARBA" id="ARBA00022824"/>
    </source>
</evidence>
<dbReference type="Pfam" id="PF00226">
    <property type="entry name" value="DnaJ"/>
    <property type="match status" value="1"/>
</dbReference>
<dbReference type="GO" id="GO:0006620">
    <property type="term" value="P:post-translational protein targeting to endoplasmic reticulum membrane"/>
    <property type="evidence" value="ECO:0007669"/>
    <property type="project" value="TreeGrafter"/>
</dbReference>
<dbReference type="Ensembl" id="ENSCCRT00015018264.1">
    <property type="protein sequence ID" value="ENSCCRP00015017634.1"/>
    <property type="gene ID" value="ENSCCRG00015007476.1"/>
</dbReference>
<dbReference type="FunFam" id="2.60.40.150:FF:000072">
    <property type="entry name" value="translocation protein SEC63 homolog"/>
    <property type="match status" value="1"/>
</dbReference>
<feature type="compositionally biased region" description="Low complexity" evidence="9">
    <location>
        <begin position="511"/>
        <end position="522"/>
    </location>
</feature>
<keyword evidence="4" id="KW-0256">Endoplasmic reticulum</keyword>
<reference evidence="12" key="1">
    <citation type="submission" date="2025-08" db="UniProtKB">
        <authorList>
            <consortium name="Ensembl"/>
        </authorList>
    </citation>
    <scope>IDENTIFICATION</scope>
</reference>
<dbReference type="GO" id="GO:0006614">
    <property type="term" value="P:SRP-dependent cotranslational protein targeting to membrane"/>
    <property type="evidence" value="ECO:0007669"/>
    <property type="project" value="TreeGrafter"/>
</dbReference>
<dbReference type="SMART" id="SM00973">
    <property type="entry name" value="Sec63"/>
    <property type="match status" value="1"/>
</dbReference>